<accession>A0ABX8WLD8</accession>
<name>A0ABX8WLD8_9GAMM</name>
<evidence type="ECO:0000256" key="1">
    <source>
        <dbReference type="SAM" id="SignalP"/>
    </source>
</evidence>
<dbReference type="PANTHER" id="PTHR36302:SF1">
    <property type="entry name" value="COPPER CHAPERONE PCU(A)C"/>
    <property type="match status" value="1"/>
</dbReference>
<evidence type="ECO:0000313" key="3">
    <source>
        <dbReference type="Proteomes" id="UP000824755"/>
    </source>
</evidence>
<dbReference type="InterPro" id="IPR058248">
    <property type="entry name" value="Lxx211020-like"/>
</dbReference>
<gene>
    <name evidence="2" type="ORF">H8L67_07550</name>
</gene>
<dbReference type="InterPro" id="IPR036182">
    <property type="entry name" value="PCuAC_sf"/>
</dbReference>
<protein>
    <submittedName>
        <fullName evidence="2">Copper chaperone PCu(A)C</fullName>
    </submittedName>
</protein>
<feature type="chain" id="PRO_5046798829" evidence="1">
    <location>
        <begin position="20"/>
        <end position="145"/>
    </location>
</feature>
<dbReference type="EMBL" id="CP080544">
    <property type="protein sequence ID" value="QYR52450.1"/>
    <property type="molecule type" value="Genomic_DNA"/>
</dbReference>
<reference evidence="2 3" key="1">
    <citation type="submission" date="2021-08" db="EMBL/GenBank/DDBJ databases">
        <title>Lysobacter sp. strain CJ11 Genome sequencing and assembly.</title>
        <authorList>
            <person name="Kim I."/>
        </authorList>
    </citation>
    <scope>NUCLEOTIDE SEQUENCE [LARGE SCALE GENOMIC DNA]</scope>
    <source>
        <strain evidence="2 3">CJ11</strain>
    </source>
</reference>
<keyword evidence="3" id="KW-1185">Reference proteome</keyword>
<dbReference type="Gene3D" id="2.60.40.1890">
    <property type="entry name" value="PCu(A)C copper chaperone"/>
    <property type="match status" value="1"/>
</dbReference>
<dbReference type="Pfam" id="PF04314">
    <property type="entry name" value="PCuAC"/>
    <property type="match status" value="1"/>
</dbReference>
<organism evidence="2 3">
    <name type="scientific">Lysobacter soyae</name>
    <dbReference type="NCBI Taxonomy" id="2764185"/>
    <lineage>
        <taxon>Bacteria</taxon>
        <taxon>Pseudomonadati</taxon>
        <taxon>Pseudomonadota</taxon>
        <taxon>Gammaproteobacteria</taxon>
        <taxon>Lysobacterales</taxon>
        <taxon>Lysobacteraceae</taxon>
        <taxon>Lysobacter</taxon>
    </lineage>
</organism>
<evidence type="ECO:0000313" key="2">
    <source>
        <dbReference type="EMBL" id="QYR52450.1"/>
    </source>
</evidence>
<sequence>MKNVSLWMLALALPMSSCAQSKPEACAPEFSNATIRVMPVAMPLQAGYVTIRNRCKTTLEITAVRSQAWKDVSLHSTQVVKGVSKMREIPVLKIAPGASLQMAPGGSHLMLMDPTRDIKAGGSVDLNFVSRDGRVFRVPFSLKAI</sequence>
<keyword evidence="1" id="KW-0732">Signal</keyword>
<feature type="signal peptide" evidence="1">
    <location>
        <begin position="1"/>
        <end position="19"/>
    </location>
</feature>
<dbReference type="RefSeq" id="WP_220379235.1">
    <property type="nucleotide sequence ID" value="NZ_CP080544.1"/>
</dbReference>
<dbReference type="SUPFAM" id="SSF110087">
    <property type="entry name" value="DR1885-like metal-binding protein"/>
    <property type="match status" value="1"/>
</dbReference>
<dbReference type="PANTHER" id="PTHR36302">
    <property type="entry name" value="BLR7088 PROTEIN"/>
    <property type="match status" value="1"/>
</dbReference>
<dbReference type="Proteomes" id="UP000824755">
    <property type="component" value="Chromosome"/>
</dbReference>
<proteinExistence type="predicted"/>
<dbReference type="InterPro" id="IPR007410">
    <property type="entry name" value="LpqE-like"/>
</dbReference>